<evidence type="ECO:0000313" key="4">
    <source>
        <dbReference type="EMBL" id="MFM2484691.1"/>
    </source>
</evidence>
<name>A0ABW9G4U8_9GAMM</name>
<dbReference type="RefSeq" id="WP_408622877.1">
    <property type="nucleotide sequence ID" value="NZ_JBEQCT010000002.1"/>
</dbReference>
<dbReference type="EMBL" id="JBEQCT010000002">
    <property type="protein sequence ID" value="MFM2484691.1"/>
    <property type="molecule type" value="Genomic_DNA"/>
</dbReference>
<comment type="caution">
    <text evidence="4">The sequence shown here is derived from an EMBL/GenBank/DDBJ whole genome shotgun (WGS) entry which is preliminary data.</text>
</comment>
<dbReference type="InterPro" id="IPR003501">
    <property type="entry name" value="PTS_EIIB_2/3"/>
</dbReference>
<reference evidence="4 5" key="1">
    <citation type="journal article" date="2013" name="Int. J. Syst. Evol. Microbiol.">
        <title>Celerinatantimonas yamalensis sp. nov., a cold-adapted diazotrophic bacterium from a cold permafrost brine.</title>
        <authorList>
            <person name="Shcherbakova V."/>
            <person name="Chuvilskaya N."/>
            <person name="Rivkina E."/>
            <person name="Demidov N."/>
            <person name="Uchaeva V."/>
            <person name="Suetin S."/>
            <person name="Suzina N."/>
            <person name="Gilichinsky D."/>
        </authorList>
    </citation>
    <scope>NUCLEOTIDE SEQUENCE [LARGE SCALE GENOMIC DNA]</scope>
    <source>
        <strain evidence="4 5">C7</strain>
    </source>
</reference>
<feature type="domain" description="PTS EIIB type-2" evidence="3">
    <location>
        <begin position="1"/>
        <end position="91"/>
    </location>
</feature>
<dbReference type="CDD" id="cd05563">
    <property type="entry name" value="PTS_IIB_ascorbate"/>
    <property type="match status" value="1"/>
</dbReference>
<keyword evidence="2" id="KW-0598">Phosphotransferase system</keyword>
<dbReference type="SUPFAM" id="SSF52794">
    <property type="entry name" value="PTS system IIB component-like"/>
    <property type="match status" value="1"/>
</dbReference>
<dbReference type="GO" id="GO:0016740">
    <property type="term" value="F:transferase activity"/>
    <property type="evidence" value="ECO:0007669"/>
    <property type="project" value="UniProtKB-KW"/>
</dbReference>
<evidence type="ECO:0000256" key="1">
    <source>
        <dbReference type="ARBA" id="ARBA00022679"/>
    </source>
</evidence>
<dbReference type="Pfam" id="PF02302">
    <property type="entry name" value="PTS_IIB"/>
    <property type="match status" value="1"/>
</dbReference>
<accession>A0ABW9G4U8</accession>
<keyword evidence="4" id="KW-0762">Sugar transport</keyword>
<keyword evidence="5" id="KW-1185">Reference proteome</keyword>
<dbReference type="Gene3D" id="3.40.50.2300">
    <property type="match status" value="1"/>
</dbReference>
<gene>
    <name evidence="4" type="ORF">ABUE30_06380</name>
</gene>
<evidence type="ECO:0000259" key="3">
    <source>
        <dbReference type="PROSITE" id="PS51099"/>
    </source>
</evidence>
<dbReference type="EC" id="2.7.1.-" evidence="4"/>
<protein>
    <submittedName>
        <fullName evidence="4">PTS sugar transporter subunit IIB</fullName>
        <ecNumber evidence="4">2.7.1.-</ecNumber>
    </submittedName>
</protein>
<dbReference type="InterPro" id="IPR036095">
    <property type="entry name" value="PTS_EIIB-like_sf"/>
</dbReference>
<proteinExistence type="predicted"/>
<dbReference type="Proteomes" id="UP001629953">
    <property type="component" value="Unassembled WGS sequence"/>
</dbReference>
<keyword evidence="1 4" id="KW-0808">Transferase</keyword>
<evidence type="ECO:0000313" key="5">
    <source>
        <dbReference type="Proteomes" id="UP001629953"/>
    </source>
</evidence>
<sequence>MKITVVCGNGLGSSLMMEIMIKKILDAEKIEYEIDHVDLSSVQGTHSDIFIGTRDITTQFSVKSGMVVSLNNVVDQVAMKEKILAAIKQLES</sequence>
<dbReference type="InterPro" id="IPR013011">
    <property type="entry name" value="PTS_EIIB_2"/>
</dbReference>
<keyword evidence="4" id="KW-0813">Transport</keyword>
<evidence type="ECO:0000256" key="2">
    <source>
        <dbReference type="ARBA" id="ARBA00022683"/>
    </source>
</evidence>
<dbReference type="PROSITE" id="PS51099">
    <property type="entry name" value="PTS_EIIB_TYPE_2"/>
    <property type="match status" value="1"/>
</dbReference>
<organism evidence="4 5">
    <name type="scientific">Celerinatantimonas yamalensis</name>
    <dbReference type="NCBI Taxonomy" id="559956"/>
    <lineage>
        <taxon>Bacteria</taxon>
        <taxon>Pseudomonadati</taxon>
        <taxon>Pseudomonadota</taxon>
        <taxon>Gammaproteobacteria</taxon>
        <taxon>Celerinatantimonadaceae</taxon>
        <taxon>Celerinatantimonas</taxon>
    </lineage>
</organism>